<feature type="signal peptide" evidence="11">
    <location>
        <begin position="1"/>
        <end position="28"/>
    </location>
</feature>
<evidence type="ECO:0000256" key="3">
    <source>
        <dbReference type="ARBA" id="ARBA00022448"/>
    </source>
</evidence>
<organism evidence="14 15">
    <name type="scientific">Pararhodobacter oceanensis</name>
    <dbReference type="NCBI Taxonomy" id="2172121"/>
    <lineage>
        <taxon>Bacteria</taxon>
        <taxon>Pseudomonadati</taxon>
        <taxon>Pseudomonadota</taxon>
        <taxon>Alphaproteobacteria</taxon>
        <taxon>Rhodobacterales</taxon>
        <taxon>Paracoccaceae</taxon>
        <taxon>Pararhodobacter</taxon>
    </lineage>
</organism>
<dbReference type="PROSITE" id="PS52016">
    <property type="entry name" value="TONB_DEPENDENT_REC_3"/>
    <property type="match status" value="1"/>
</dbReference>
<keyword evidence="11" id="KW-0732">Signal</keyword>
<dbReference type="OrthoDB" id="9796221at2"/>
<evidence type="ECO:0000313" key="14">
    <source>
        <dbReference type="EMBL" id="PVH30726.1"/>
    </source>
</evidence>
<dbReference type="NCBIfam" id="TIGR01785">
    <property type="entry name" value="TonB-hemin"/>
    <property type="match status" value="1"/>
</dbReference>
<gene>
    <name evidence="14" type="ORF">DDE20_04215</name>
</gene>
<evidence type="ECO:0000313" key="15">
    <source>
        <dbReference type="Proteomes" id="UP000245911"/>
    </source>
</evidence>
<dbReference type="Proteomes" id="UP000245911">
    <property type="component" value="Unassembled WGS sequence"/>
</dbReference>
<keyword evidence="4 9" id="KW-1134">Transmembrane beta strand</keyword>
<dbReference type="EMBL" id="QDKM01000001">
    <property type="protein sequence ID" value="PVH30726.1"/>
    <property type="molecule type" value="Genomic_DNA"/>
</dbReference>
<evidence type="ECO:0000256" key="6">
    <source>
        <dbReference type="ARBA" id="ARBA00023077"/>
    </source>
</evidence>
<dbReference type="PANTHER" id="PTHR30069:SF41">
    <property type="entry name" value="HEME_HEMOPEXIN UTILIZATION PROTEIN C"/>
    <property type="match status" value="1"/>
</dbReference>
<evidence type="ECO:0000256" key="5">
    <source>
        <dbReference type="ARBA" id="ARBA00022692"/>
    </source>
</evidence>
<evidence type="ECO:0000256" key="8">
    <source>
        <dbReference type="ARBA" id="ARBA00023237"/>
    </source>
</evidence>
<comment type="subcellular location">
    <subcellularLocation>
        <location evidence="1 9">Cell outer membrane</location>
        <topology evidence="1 9">Multi-pass membrane protein</topology>
    </subcellularLocation>
</comment>
<evidence type="ECO:0000256" key="11">
    <source>
        <dbReference type="SAM" id="SignalP"/>
    </source>
</evidence>
<reference evidence="14 15" key="1">
    <citation type="submission" date="2018-04" db="EMBL/GenBank/DDBJ databases">
        <title>Pararhodobacter oceanense sp. nov., isolated from marine intertidal sediment.</title>
        <authorList>
            <person name="Wang X.-L."/>
            <person name="Du Z.-J."/>
        </authorList>
    </citation>
    <scope>NUCLEOTIDE SEQUENCE [LARGE SCALE GENOMIC DNA]</scope>
    <source>
        <strain evidence="14 15">AM505</strain>
    </source>
</reference>
<dbReference type="InterPro" id="IPR039426">
    <property type="entry name" value="TonB-dep_rcpt-like"/>
</dbReference>
<dbReference type="InterPro" id="IPR012910">
    <property type="entry name" value="Plug_dom"/>
</dbReference>
<evidence type="ECO:0000256" key="4">
    <source>
        <dbReference type="ARBA" id="ARBA00022452"/>
    </source>
</evidence>
<dbReference type="CDD" id="cd01347">
    <property type="entry name" value="ligand_gated_channel"/>
    <property type="match status" value="1"/>
</dbReference>
<comment type="similarity">
    <text evidence="2 9 10">Belongs to the TonB-dependent receptor family.</text>
</comment>
<feature type="domain" description="TonB-dependent receptor plug" evidence="13">
    <location>
        <begin position="51"/>
        <end position="161"/>
    </location>
</feature>
<dbReference type="Pfam" id="PF07715">
    <property type="entry name" value="Plug"/>
    <property type="match status" value="1"/>
</dbReference>
<evidence type="ECO:0000256" key="9">
    <source>
        <dbReference type="PROSITE-ProRule" id="PRU01360"/>
    </source>
</evidence>
<keyword evidence="15" id="KW-1185">Reference proteome</keyword>
<dbReference type="InterPro" id="IPR011276">
    <property type="entry name" value="TonB_haem/Hb_rcpt"/>
</dbReference>
<keyword evidence="7 9" id="KW-0472">Membrane</keyword>
<accession>A0A2T8HZ65</accession>
<protein>
    <submittedName>
        <fullName evidence="14">Hemin receptor protein HmuR</fullName>
    </submittedName>
</protein>
<dbReference type="RefSeq" id="WP_116557147.1">
    <property type="nucleotide sequence ID" value="NZ_JBLWXM010000010.1"/>
</dbReference>
<dbReference type="PANTHER" id="PTHR30069">
    <property type="entry name" value="TONB-DEPENDENT OUTER MEMBRANE RECEPTOR"/>
    <property type="match status" value="1"/>
</dbReference>
<keyword evidence="6 10" id="KW-0798">TonB box</keyword>
<keyword evidence="8 9" id="KW-0998">Cell outer membrane</keyword>
<feature type="domain" description="TonB-dependent receptor-like beta-barrel" evidence="12">
    <location>
        <begin position="261"/>
        <end position="659"/>
    </location>
</feature>
<dbReference type="Pfam" id="PF00593">
    <property type="entry name" value="TonB_dep_Rec_b-barrel"/>
    <property type="match status" value="1"/>
</dbReference>
<comment type="caution">
    <text evidence="14">The sequence shown here is derived from an EMBL/GenBank/DDBJ whole genome shotgun (WGS) entry which is preliminary data.</text>
</comment>
<evidence type="ECO:0000256" key="10">
    <source>
        <dbReference type="RuleBase" id="RU003357"/>
    </source>
</evidence>
<dbReference type="Gene3D" id="2.170.130.10">
    <property type="entry name" value="TonB-dependent receptor, plug domain"/>
    <property type="match status" value="1"/>
</dbReference>
<dbReference type="GO" id="GO:0015232">
    <property type="term" value="F:heme transmembrane transporter activity"/>
    <property type="evidence" value="ECO:0007669"/>
    <property type="project" value="InterPro"/>
</dbReference>
<dbReference type="GO" id="GO:0015344">
    <property type="term" value="F:siderophore uptake transmembrane transporter activity"/>
    <property type="evidence" value="ECO:0007669"/>
    <property type="project" value="TreeGrafter"/>
</dbReference>
<dbReference type="AlphaFoldDB" id="A0A2T8HZ65"/>
<dbReference type="InterPro" id="IPR037066">
    <property type="entry name" value="Plug_dom_sf"/>
</dbReference>
<sequence>MSPLSRRFGAVSTLALATALATPVAAQTADEGVFTMLGRIILAAGRARVAIDTPQAVTALDSEDIEREQASTPGDLLRAVPGASSFGGGAMTGQFLNIRGIGTSSASDENRIIVSIDGVQKYFEQYRVGSHFGEPELYRRVEVLRGPGASLLHGSGAIGGVVAFETRQASDFLSEGETTALRLRAGGHDNGSGSFGSAILAHRFSDRVEMLAAITTRQEGDYDAGGGALVPGTNMSAQSALVSGSWLMSDESEQRLSFSASRWRTEGDQVPYSAYGDFSVFGTVDRTVTDDTAQVTWENPASDNPWIDARVQLSFSRSEVDQSNAQGYPGYPFAPPYSIFQDSIYAYEGVTLNARNTITAEGERWQNYLTFGGQIATRDREQVSGGSTLGSHPAGNSDGYGLFLQNELVLSEDLTLLGALRYDYSSLTATAGADPSLLNMPVTHSGLAGSLAAHYTINEAWSVFGTYASTTRLPTIDEMFDSGTSGGTASLGLRPEHARTIELGATWQGRDIIAAGDGLDVKLTAFNNQFQDRIERVSIAGQPSFQNIGRARIRGVEIEASYESDLWFGRFAASAIEGLDQTTNLRLNSTPAHQAMLEIGRRLPEQNLELGWRGTFVAGASLASGERFAGHSLHDVFMTWRPDQGAFRDIEVQLSVNNIFDVEHYNILDGAQATSRPRPGRDIRLTLGRTISF</sequence>
<evidence type="ECO:0000256" key="2">
    <source>
        <dbReference type="ARBA" id="ARBA00009810"/>
    </source>
</evidence>
<feature type="chain" id="PRO_5015662673" evidence="11">
    <location>
        <begin position="29"/>
        <end position="693"/>
    </location>
</feature>
<evidence type="ECO:0000256" key="1">
    <source>
        <dbReference type="ARBA" id="ARBA00004571"/>
    </source>
</evidence>
<dbReference type="InterPro" id="IPR036942">
    <property type="entry name" value="Beta-barrel_TonB_sf"/>
</dbReference>
<keyword evidence="5 9" id="KW-0812">Transmembrane</keyword>
<dbReference type="SUPFAM" id="SSF56935">
    <property type="entry name" value="Porins"/>
    <property type="match status" value="1"/>
</dbReference>
<evidence type="ECO:0000259" key="13">
    <source>
        <dbReference type="Pfam" id="PF07715"/>
    </source>
</evidence>
<dbReference type="Gene3D" id="2.40.170.20">
    <property type="entry name" value="TonB-dependent receptor, beta-barrel domain"/>
    <property type="match status" value="1"/>
</dbReference>
<dbReference type="GO" id="GO:0009279">
    <property type="term" value="C:cell outer membrane"/>
    <property type="evidence" value="ECO:0007669"/>
    <property type="project" value="UniProtKB-SubCell"/>
</dbReference>
<proteinExistence type="inferred from homology"/>
<name>A0A2T8HZ65_9RHOB</name>
<dbReference type="InterPro" id="IPR000531">
    <property type="entry name" value="Beta-barrel_TonB"/>
</dbReference>
<keyword evidence="14" id="KW-0675">Receptor</keyword>
<evidence type="ECO:0000259" key="12">
    <source>
        <dbReference type="Pfam" id="PF00593"/>
    </source>
</evidence>
<dbReference type="GO" id="GO:0044718">
    <property type="term" value="P:siderophore transmembrane transport"/>
    <property type="evidence" value="ECO:0007669"/>
    <property type="project" value="TreeGrafter"/>
</dbReference>
<keyword evidence="3 9" id="KW-0813">Transport</keyword>
<evidence type="ECO:0000256" key="7">
    <source>
        <dbReference type="ARBA" id="ARBA00023136"/>
    </source>
</evidence>